<dbReference type="AlphaFoldDB" id="A0A167D4N9"/>
<feature type="compositionally biased region" description="Polar residues" evidence="1">
    <location>
        <begin position="19"/>
        <end position="33"/>
    </location>
</feature>
<reference evidence="2 3" key="1">
    <citation type="submission" date="2016-02" db="EMBL/GenBank/DDBJ databases">
        <title>Complete genome sequence and transcriptome regulation of the pentose utilising yeast Sugiyamaella lignohabitans.</title>
        <authorList>
            <person name="Bellasio M."/>
            <person name="Peymann A."/>
            <person name="Valli M."/>
            <person name="Sipitzky M."/>
            <person name="Graf A."/>
            <person name="Sauer M."/>
            <person name="Marx H."/>
            <person name="Mattanovich D."/>
        </authorList>
    </citation>
    <scope>NUCLEOTIDE SEQUENCE [LARGE SCALE GENOMIC DNA]</scope>
    <source>
        <strain evidence="2 3">CBS 10342</strain>
    </source>
</reference>
<dbReference type="Proteomes" id="UP000189580">
    <property type="component" value="Chromosome a"/>
</dbReference>
<accession>A0A167D4N9</accession>
<proteinExistence type="predicted"/>
<sequence length="181" mass="19088">MVGKELVTGADNFEGIELTASSAPTRTGSSTVLEGTGDLGVEEPHSRHITIRTRGTRSTGHGELEDEDLVSTSESVVSWNTGTVVSTVVSATLVAGEDDDLLVGVKSLVLKDLRTAGTASTVRTGIRNRVTEVHIPNTRSGTTLVVHESDAISGLRRGVIVSNLGPRTCRRASRRRSSAAR</sequence>
<feature type="region of interest" description="Disordered" evidence="1">
    <location>
        <begin position="18"/>
        <end position="46"/>
    </location>
</feature>
<dbReference type="EMBL" id="CP014501">
    <property type="protein sequence ID" value="ANB12473.1"/>
    <property type="molecule type" value="Genomic_DNA"/>
</dbReference>
<organism evidence="2 3">
    <name type="scientific">Sugiyamaella lignohabitans</name>
    <dbReference type="NCBI Taxonomy" id="796027"/>
    <lineage>
        <taxon>Eukaryota</taxon>
        <taxon>Fungi</taxon>
        <taxon>Dikarya</taxon>
        <taxon>Ascomycota</taxon>
        <taxon>Saccharomycotina</taxon>
        <taxon>Dipodascomycetes</taxon>
        <taxon>Dipodascales</taxon>
        <taxon>Trichomonascaceae</taxon>
        <taxon>Sugiyamaella</taxon>
    </lineage>
</organism>
<dbReference type="GeneID" id="30037792"/>
<gene>
    <name evidence="2" type="ORF">AWJ20_728</name>
</gene>
<evidence type="ECO:0000313" key="2">
    <source>
        <dbReference type="EMBL" id="ANB12473.1"/>
    </source>
</evidence>
<evidence type="ECO:0000256" key="1">
    <source>
        <dbReference type="SAM" id="MobiDB-lite"/>
    </source>
</evidence>
<dbReference type="KEGG" id="slb:AWJ20_728"/>
<dbReference type="RefSeq" id="XP_018734950.1">
    <property type="nucleotide sequence ID" value="XM_018882686.1"/>
</dbReference>
<protein>
    <submittedName>
        <fullName evidence="2">Uncharacterized protein</fullName>
    </submittedName>
</protein>
<evidence type="ECO:0000313" key="3">
    <source>
        <dbReference type="Proteomes" id="UP000189580"/>
    </source>
</evidence>
<keyword evidence="3" id="KW-1185">Reference proteome</keyword>
<name>A0A167D4N9_9ASCO</name>